<dbReference type="Pfam" id="PF13649">
    <property type="entry name" value="Methyltransf_25"/>
    <property type="match status" value="1"/>
</dbReference>
<reference evidence="4 5" key="1">
    <citation type="submission" date="2020-08" db="EMBL/GenBank/DDBJ databases">
        <title>The genome sequence of Novosphingobium flavum 4Y4.</title>
        <authorList>
            <person name="Liu Y."/>
        </authorList>
    </citation>
    <scope>NUCLEOTIDE SEQUENCE [LARGE SCALE GENOMIC DNA]</scope>
    <source>
        <strain evidence="4 5">4Y4</strain>
    </source>
</reference>
<feature type="domain" description="Methyltransferase" evidence="3">
    <location>
        <begin position="46"/>
        <end position="140"/>
    </location>
</feature>
<dbReference type="PANTHER" id="PTHR43861:SF1">
    <property type="entry name" value="TRANS-ACONITATE 2-METHYLTRANSFERASE"/>
    <property type="match status" value="1"/>
</dbReference>
<dbReference type="InterPro" id="IPR029063">
    <property type="entry name" value="SAM-dependent_MTases_sf"/>
</dbReference>
<accession>A0A7X1F6R5</accession>
<evidence type="ECO:0000259" key="3">
    <source>
        <dbReference type="Pfam" id="PF13649"/>
    </source>
</evidence>
<dbReference type="Gene3D" id="3.40.50.150">
    <property type="entry name" value="Vaccinia Virus protein VP39"/>
    <property type="match status" value="1"/>
</dbReference>
<keyword evidence="5" id="KW-1185">Reference proteome</keyword>
<dbReference type="SUPFAM" id="SSF53335">
    <property type="entry name" value="S-adenosyl-L-methionine-dependent methyltransferases"/>
    <property type="match status" value="1"/>
</dbReference>
<dbReference type="GO" id="GO:0032259">
    <property type="term" value="P:methylation"/>
    <property type="evidence" value="ECO:0007669"/>
    <property type="project" value="UniProtKB-KW"/>
</dbReference>
<sequence>MSADPRIAPAFAAAHGYDAHARVQQRVAVGLADRIAALPLPPAPRVLEIGCGTGFLTAALQDRGLGGPWLVTDLAAPMVERCRARLGQRADTRFAVLDGEHGPRPAEAPFDLICASLAFQWFTDLPTAVAGLRGWLAPGGHLVFTTLAEGTFAEWQAAHHAEGLSAGTLPLPNRAALASLSRATPLAIAPHRETHADARSFLRSVKAIGAGTPHRHHRPLSPAALRRVMARFDEAGAVATYVVATCHDRREP</sequence>
<evidence type="ECO:0000313" key="5">
    <source>
        <dbReference type="Proteomes" id="UP000520156"/>
    </source>
</evidence>
<organism evidence="4 5">
    <name type="scientific">Novosphingobium aerophilum</name>
    <dbReference type="NCBI Taxonomy" id="2839843"/>
    <lineage>
        <taxon>Bacteria</taxon>
        <taxon>Pseudomonadati</taxon>
        <taxon>Pseudomonadota</taxon>
        <taxon>Alphaproteobacteria</taxon>
        <taxon>Sphingomonadales</taxon>
        <taxon>Sphingomonadaceae</taxon>
        <taxon>Novosphingobium</taxon>
    </lineage>
</organism>
<dbReference type="RefSeq" id="WP_185682476.1">
    <property type="nucleotide sequence ID" value="NZ_JACLAU010000004.1"/>
</dbReference>
<comment type="caution">
    <text evidence="4">The sequence shown here is derived from an EMBL/GenBank/DDBJ whole genome shotgun (WGS) entry which is preliminary data.</text>
</comment>
<dbReference type="EMBL" id="JACLAU010000004">
    <property type="protein sequence ID" value="MBC2651059.1"/>
    <property type="molecule type" value="Genomic_DNA"/>
</dbReference>
<dbReference type="AlphaFoldDB" id="A0A7X1F6R5"/>
<dbReference type="PANTHER" id="PTHR43861">
    <property type="entry name" value="TRANS-ACONITATE 2-METHYLTRANSFERASE-RELATED"/>
    <property type="match status" value="1"/>
</dbReference>
<evidence type="ECO:0000256" key="2">
    <source>
        <dbReference type="ARBA" id="ARBA00022679"/>
    </source>
</evidence>
<gene>
    <name evidence="4" type="ORF">H7F49_05035</name>
</gene>
<dbReference type="Proteomes" id="UP000520156">
    <property type="component" value="Unassembled WGS sequence"/>
</dbReference>
<dbReference type="CDD" id="cd02440">
    <property type="entry name" value="AdoMet_MTases"/>
    <property type="match status" value="1"/>
</dbReference>
<evidence type="ECO:0000256" key="1">
    <source>
        <dbReference type="ARBA" id="ARBA00022603"/>
    </source>
</evidence>
<evidence type="ECO:0000313" key="4">
    <source>
        <dbReference type="EMBL" id="MBC2651059.1"/>
    </source>
</evidence>
<keyword evidence="1 4" id="KW-0489">Methyltransferase</keyword>
<dbReference type="InterPro" id="IPR041698">
    <property type="entry name" value="Methyltransf_25"/>
</dbReference>
<dbReference type="GO" id="GO:0008168">
    <property type="term" value="F:methyltransferase activity"/>
    <property type="evidence" value="ECO:0007669"/>
    <property type="project" value="UniProtKB-KW"/>
</dbReference>
<protein>
    <submittedName>
        <fullName evidence="4">Methyltransferase domain-containing protein</fullName>
    </submittedName>
</protein>
<proteinExistence type="predicted"/>
<name>A0A7X1F6R5_9SPHN</name>
<keyword evidence="2 4" id="KW-0808">Transferase</keyword>